<accession>A0A9X8MSH8</accession>
<comment type="caution">
    <text evidence="2">The sequence shown here is derived from an EMBL/GenBank/DDBJ whole genome shotgun (WGS) entry which is preliminary data.</text>
</comment>
<sequence length="65" mass="7277">MLARSRSPRERLGCRGHPATEREAEQAAASEEATARRGRWRAPDLIVRPGRDDEFAAVTLQGPHR</sequence>
<dbReference type="Proteomes" id="UP000184388">
    <property type="component" value="Unassembled WGS sequence"/>
</dbReference>
<evidence type="ECO:0000313" key="2">
    <source>
        <dbReference type="EMBL" id="SHL63094.1"/>
    </source>
</evidence>
<evidence type="ECO:0000256" key="1">
    <source>
        <dbReference type="SAM" id="MobiDB-lite"/>
    </source>
</evidence>
<gene>
    <name evidence="2" type="ORF">SAMN05216268_105309</name>
</gene>
<evidence type="ECO:0000313" key="3">
    <source>
        <dbReference type="Proteomes" id="UP000184388"/>
    </source>
</evidence>
<dbReference type="EMBL" id="FRBK01000005">
    <property type="protein sequence ID" value="SHL63094.1"/>
    <property type="molecule type" value="Genomic_DNA"/>
</dbReference>
<proteinExistence type="predicted"/>
<feature type="compositionally biased region" description="Basic and acidic residues" evidence="1">
    <location>
        <begin position="7"/>
        <end position="25"/>
    </location>
</feature>
<dbReference type="AlphaFoldDB" id="A0A9X8MSH8"/>
<organism evidence="2 3">
    <name type="scientific">Streptomyces yunnanensis</name>
    <dbReference type="NCBI Taxonomy" id="156453"/>
    <lineage>
        <taxon>Bacteria</taxon>
        <taxon>Bacillati</taxon>
        <taxon>Actinomycetota</taxon>
        <taxon>Actinomycetes</taxon>
        <taxon>Kitasatosporales</taxon>
        <taxon>Streptomycetaceae</taxon>
        <taxon>Streptomyces</taxon>
    </lineage>
</organism>
<name>A0A9X8MSH8_9ACTN</name>
<feature type="region of interest" description="Disordered" evidence="1">
    <location>
        <begin position="1"/>
        <end position="42"/>
    </location>
</feature>
<reference evidence="3" key="1">
    <citation type="submission" date="2016-11" db="EMBL/GenBank/DDBJ databases">
        <authorList>
            <person name="Jaros S."/>
            <person name="Januszkiewicz K."/>
            <person name="Wedrychowicz H."/>
        </authorList>
    </citation>
    <scope>NUCLEOTIDE SEQUENCE [LARGE SCALE GENOMIC DNA]</scope>
    <source>
        <strain evidence="3">CGMCC 4.3555</strain>
    </source>
</reference>
<protein>
    <submittedName>
        <fullName evidence="2">Uncharacterized protein</fullName>
    </submittedName>
</protein>
<dbReference type="RefSeq" id="WP_143179595.1">
    <property type="nucleotide sequence ID" value="NZ_FRBK01000005.1"/>
</dbReference>